<organism evidence="8 9">
    <name type="scientific">Debaryomyces fabryi</name>
    <dbReference type="NCBI Taxonomy" id="58627"/>
    <lineage>
        <taxon>Eukaryota</taxon>
        <taxon>Fungi</taxon>
        <taxon>Dikarya</taxon>
        <taxon>Ascomycota</taxon>
        <taxon>Saccharomycotina</taxon>
        <taxon>Pichiomycetes</taxon>
        <taxon>Debaryomycetaceae</taxon>
        <taxon>Debaryomyces</taxon>
    </lineage>
</organism>
<comment type="catalytic activity">
    <reaction evidence="4 7">
        <text>(6S)-5-formyl-5,6,7,8-tetrahydrofolate + ATP = (6R)-5,10-methenyltetrahydrofolate + ADP + phosphate</text>
        <dbReference type="Rhea" id="RHEA:10488"/>
        <dbReference type="ChEBI" id="CHEBI:30616"/>
        <dbReference type="ChEBI" id="CHEBI:43474"/>
        <dbReference type="ChEBI" id="CHEBI:57455"/>
        <dbReference type="ChEBI" id="CHEBI:57457"/>
        <dbReference type="ChEBI" id="CHEBI:456216"/>
        <dbReference type="EC" id="6.3.3.2"/>
    </reaction>
</comment>
<dbReference type="Pfam" id="PF01812">
    <property type="entry name" value="5-FTHF_cyc-lig"/>
    <property type="match status" value="1"/>
</dbReference>
<evidence type="ECO:0000256" key="1">
    <source>
        <dbReference type="ARBA" id="ARBA00010638"/>
    </source>
</evidence>
<dbReference type="OrthoDB" id="2015992at2759"/>
<dbReference type="AlphaFoldDB" id="A0A0V1PUK2"/>
<dbReference type="InterPro" id="IPR002698">
    <property type="entry name" value="FTHF_cligase"/>
</dbReference>
<dbReference type="GO" id="GO:0035999">
    <property type="term" value="P:tetrahydrofolate interconversion"/>
    <property type="evidence" value="ECO:0007669"/>
    <property type="project" value="TreeGrafter"/>
</dbReference>
<keyword evidence="9" id="KW-1185">Reference proteome</keyword>
<evidence type="ECO:0000256" key="3">
    <source>
        <dbReference type="ARBA" id="ARBA00022840"/>
    </source>
</evidence>
<dbReference type="GO" id="GO:0005739">
    <property type="term" value="C:mitochondrion"/>
    <property type="evidence" value="ECO:0007669"/>
    <property type="project" value="TreeGrafter"/>
</dbReference>
<dbReference type="InterPro" id="IPR037171">
    <property type="entry name" value="NagB/RpiA_transferase-like"/>
</dbReference>
<evidence type="ECO:0000256" key="2">
    <source>
        <dbReference type="ARBA" id="ARBA00022741"/>
    </source>
</evidence>
<feature type="binding site" evidence="6">
    <location>
        <position position="57"/>
    </location>
    <ligand>
        <name>substrate</name>
    </ligand>
</feature>
<keyword evidence="7" id="KW-0460">Magnesium</keyword>
<dbReference type="NCBIfam" id="TIGR02727">
    <property type="entry name" value="MTHFS_bact"/>
    <property type="match status" value="1"/>
</dbReference>
<feature type="binding site" evidence="6">
    <location>
        <begin position="151"/>
        <end position="159"/>
    </location>
    <ligand>
        <name>ATP</name>
        <dbReference type="ChEBI" id="CHEBI:30616"/>
    </ligand>
</feature>
<dbReference type="EC" id="6.3.3.2" evidence="5 7"/>
<dbReference type="GO" id="GO:0030272">
    <property type="term" value="F:5-formyltetrahydrofolate cyclo-ligase activity"/>
    <property type="evidence" value="ECO:0007669"/>
    <property type="project" value="UniProtKB-EC"/>
</dbReference>
<evidence type="ECO:0000256" key="5">
    <source>
        <dbReference type="ARBA" id="ARBA00038966"/>
    </source>
</evidence>
<dbReference type="Gene3D" id="3.40.50.10420">
    <property type="entry name" value="NagB/RpiA/CoA transferase-like"/>
    <property type="match status" value="1"/>
</dbReference>
<dbReference type="PIRSF" id="PIRSF006806">
    <property type="entry name" value="FTHF_cligase"/>
    <property type="match status" value="1"/>
</dbReference>
<evidence type="ECO:0000256" key="4">
    <source>
        <dbReference type="ARBA" id="ARBA00036539"/>
    </source>
</evidence>
<keyword evidence="7" id="KW-0479">Metal-binding</keyword>
<evidence type="ECO:0000256" key="7">
    <source>
        <dbReference type="RuleBase" id="RU361279"/>
    </source>
</evidence>
<dbReference type="PANTHER" id="PTHR23407:SF1">
    <property type="entry name" value="5-FORMYLTETRAHYDROFOLATE CYCLO-LIGASE"/>
    <property type="match status" value="1"/>
</dbReference>
<comment type="caution">
    <text evidence="8">The sequence shown here is derived from an EMBL/GenBank/DDBJ whole genome shotgun (WGS) entry which is preliminary data.</text>
</comment>
<evidence type="ECO:0000313" key="8">
    <source>
        <dbReference type="EMBL" id="KRZ99785.1"/>
    </source>
</evidence>
<dbReference type="GO" id="GO:0046872">
    <property type="term" value="F:metal ion binding"/>
    <property type="evidence" value="ECO:0007669"/>
    <property type="project" value="UniProtKB-KW"/>
</dbReference>
<keyword evidence="3 6" id="KW-0067">ATP-binding</keyword>
<proteinExistence type="inferred from homology"/>
<dbReference type="GeneID" id="26841449"/>
<evidence type="ECO:0000313" key="9">
    <source>
        <dbReference type="Proteomes" id="UP000054251"/>
    </source>
</evidence>
<feature type="binding site" evidence="6">
    <location>
        <begin position="11"/>
        <end position="15"/>
    </location>
    <ligand>
        <name>ATP</name>
        <dbReference type="ChEBI" id="CHEBI:30616"/>
    </ligand>
</feature>
<protein>
    <recommendedName>
        <fullName evidence="5 7">5-formyltetrahydrofolate cyclo-ligase</fullName>
        <ecNumber evidence="5 7">6.3.3.2</ecNumber>
    </recommendedName>
</protein>
<feature type="binding site" evidence="6">
    <location>
        <position position="63"/>
    </location>
    <ligand>
        <name>substrate</name>
    </ligand>
</feature>
<keyword evidence="2 6" id="KW-0547">Nucleotide-binding</keyword>
<gene>
    <name evidence="8" type="ORF">AC631_04440</name>
</gene>
<name>A0A0V1PUK2_9ASCO</name>
<dbReference type="InterPro" id="IPR024185">
    <property type="entry name" value="FTHF_cligase-like_sf"/>
</dbReference>
<evidence type="ECO:0000256" key="6">
    <source>
        <dbReference type="PIRSR" id="PIRSR006806-1"/>
    </source>
</evidence>
<sequence>MSKETLVKNAKKQLRTALKKKLGELTADSINLQSIGISNSLFQVPQFKDAKKIAVYMNMPNLEAQTMDIIRYCFDMKKSLYLPKCNVEPLDGRKRNYLSMLEISSFENVLQLEPQGKYNLLEPTRGKDIMETGDLDVIIVPAVAFTKLKKRLGHGAGFYDEFLNVYRKKFNKCPYLIGIGLEEQLVDEIPKEEHDWNMNCLVIGNVGVIH</sequence>
<accession>A0A0V1PUK2</accession>
<comment type="similarity">
    <text evidence="1 7">Belongs to the 5-formyltetrahydrofolate cyclo-ligase family.</text>
</comment>
<reference evidence="8 9" key="1">
    <citation type="submission" date="2015-11" db="EMBL/GenBank/DDBJ databases">
        <title>The genome of Debaryomyces fabryi.</title>
        <authorList>
            <person name="Tafer H."/>
            <person name="Lopandic K."/>
        </authorList>
    </citation>
    <scope>NUCLEOTIDE SEQUENCE [LARGE SCALE GENOMIC DNA]</scope>
    <source>
        <strain evidence="8 9">CBS 789</strain>
    </source>
</reference>
<comment type="cofactor">
    <cofactor evidence="7">
        <name>Mg(2+)</name>
        <dbReference type="ChEBI" id="CHEBI:18420"/>
    </cofactor>
</comment>
<dbReference type="GO" id="GO:0005524">
    <property type="term" value="F:ATP binding"/>
    <property type="evidence" value="ECO:0007669"/>
    <property type="project" value="UniProtKB-KW"/>
</dbReference>
<dbReference type="SUPFAM" id="SSF100950">
    <property type="entry name" value="NagB/RpiA/CoA transferase-like"/>
    <property type="match status" value="1"/>
</dbReference>
<dbReference type="Proteomes" id="UP000054251">
    <property type="component" value="Unassembled WGS sequence"/>
</dbReference>
<dbReference type="PANTHER" id="PTHR23407">
    <property type="entry name" value="ATPASE INHIBITOR/5-FORMYLTETRAHYDROFOLATE CYCLO-LIGASE"/>
    <property type="match status" value="1"/>
</dbReference>
<dbReference type="GO" id="GO:0009396">
    <property type="term" value="P:folic acid-containing compound biosynthetic process"/>
    <property type="evidence" value="ECO:0007669"/>
    <property type="project" value="TreeGrafter"/>
</dbReference>
<dbReference type="EMBL" id="LMYN01000120">
    <property type="protein sequence ID" value="KRZ99785.1"/>
    <property type="molecule type" value="Genomic_DNA"/>
</dbReference>
<dbReference type="RefSeq" id="XP_015465888.1">
    <property type="nucleotide sequence ID" value="XM_015613269.1"/>
</dbReference>